<evidence type="ECO:0000256" key="2">
    <source>
        <dbReference type="SAM" id="Phobius"/>
    </source>
</evidence>
<feature type="compositionally biased region" description="Basic and acidic residues" evidence="1">
    <location>
        <begin position="183"/>
        <end position="193"/>
    </location>
</feature>
<evidence type="ECO:0000313" key="5">
    <source>
        <dbReference type="Proteomes" id="UP000825935"/>
    </source>
</evidence>
<dbReference type="InterPro" id="IPR006852">
    <property type="entry name" value="TOD1_MUCI70"/>
</dbReference>
<dbReference type="PANTHER" id="PTHR12956">
    <property type="entry name" value="ALKALINE CERAMIDASE-RELATED"/>
    <property type="match status" value="1"/>
</dbReference>
<dbReference type="OMA" id="GQHIDEN"/>
<evidence type="ECO:0000313" key="4">
    <source>
        <dbReference type="EMBL" id="KAH7280056.1"/>
    </source>
</evidence>
<organism evidence="4 5">
    <name type="scientific">Ceratopteris richardii</name>
    <name type="common">Triangle waterfern</name>
    <dbReference type="NCBI Taxonomy" id="49495"/>
    <lineage>
        <taxon>Eukaryota</taxon>
        <taxon>Viridiplantae</taxon>
        <taxon>Streptophyta</taxon>
        <taxon>Embryophyta</taxon>
        <taxon>Tracheophyta</taxon>
        <taxon>Polypodiopsida</taxon>
        <taxon>Polypodiidae</taxon>
        <taxon>Polypodiales</taxon>
        <taxon>Pteridineae</taxon>
        <taxon>Pteridaceae</taxon>
        <taxon>Parkerioideae</taxon>
        <taxon>Ceratopteris</taxon>
    </lineage>
</organism>
<keyword evidence="2" id="KW-0472">Membrane</keyword>
<proteinExistence type="predicted"/>
<dbReference type="Proteomes" id="UP000825935">
    <property type="component" value="Chromosome 37"/>
</dbReference>
<keyword evidence="2" id="KW-0812">Transmembrane</keyword>
<feature type="region of interest" description="Disordered" evidence="1">
    <location>
        <begin position="419"/>
        <end position="441"/>
    </location>
</feature>
<dbReference type="OrthoDB" id="1905162at2759"/>
<feature type="transmembrane region" description="Helical" evidence="2">
    <location>
        <begin position="74"/>
        <end position="96"/>
    </location>
</feature>
<sequence>MASYAQGGSCYAASLRSQDHGIGDQKKGAGNGAPDGRHFSRFSVEAQFGGRNALKSHLRGKRSARGAFRSGPRIGVVAFLVLCIVSITIFGGDYLFSLVRNHADFAATQDDSSLLSFWSRKNKLGGSMTGYWDKEDFTDSDEDRAFQFSTTDLKNEELLNRDSRYWDRDDRTRDYDSDYKDAAAENHAGEQRKGGNSQTVKSKRMDNTRKHEKLIDNGDVSNSLILHEFDWSADDKMNKIDLSKDPINGNGGLYNERGRKELRVYEEQLEAASNQETHLSEGNHTLDFFANHKQGSPNGPKSMHKQTIGTYSASIGNVTRLSNTKVDKHEYLYLEDERDDEYADAMSDLDQSEGVYHMKTEGKDLLNGNKSAETNMSMEIKNANYLEIRRGPLDYNLSSGDANTSLKLKADVYNHESSSDVREDSWIQRPNQRSKRHHRSGPCDIKFLRTTKGLREPETNSRFENFTLSYVEFEHSPGVAGWEPRFAGHQTLSQRKESFKAKDQTLHCGFVQAAAYPNNTGFDLAEDDIRYMHTCRIVVSSCIFGNSDNVRSPRNRKLTGSFKKDVCFVMFVDRPTLDVMEQEGQHIDENGFLGPWKIVLVRNMPYPDARRVGKIPKFLTHRLFPAARYSIWLDSKLRLQINPILILEYFLWRGGHEYAISNHYDRHCVWEEVQQNKRLNKYNHTAIDEQFAFYRADGLTRFNATDRKKLLPSNVPEGSFIIRAHTPMSNLFSCLWFNEVDRFTSRDQLSFAYTYMKFVRTNPSKHFYFSMFKDCERKNIAKLYRHRKST</sequence>
<name>A0A8T2Q8S2_CERRI</name>
<comment type="caution">
    <text evidence="4">The sequence shown here is derived from an EMBL/GenBank/DDBJ whole genome shotgun (WGS) entry which is preliminary data.</text>
</comment>
<evidence type="ECO:0000259" key="3">
    <source>
        <dbReference type="Pfam" id="PF04765"/>
    </source>
</evidence>
<reference evidence="4" key="1">
    <citation type="submission" date="2021-08" db="EMBL/GenBank/DDBJ databases">
        <title>WGS assembly of Ceratopteris richardii.</title>
        <authorList>
            <person name="Marchant D.B."/>
            <person name="Chen G."/>
            <person name="Jenkins J."/>
            <person name="Shu S."/>
            <person name="Leebens-Mack J."/>
            <person name="Grimwood J."/>
            <person name="Schmutz J."/>
            <person name="Soltis P."/>
            <person name="Soltis D."/>
            <person name="Chen Z.-H."/>
        </authorList>
    </citation>
    <scope>NUCLEOTIDE SEQUENCE</scope>
    <source>
        <strain evidence="4">Whitten #5841</strain>
        <tissue evidence="4">Leaf</tissue>
    </source>
</reference>
<feature type="region of interest" description="Disordered" evidence="1">
    <location>
        <begin position="183"/>
        <end position="207"/>
    </location>
</feature>
<dbReference type="AlphaFoldDB" id="A0A8T2Q8S2"/>
<dbReference type="PANTHER" id="PTHR12956:SF24">
    <property type="entry name" value="TRANSMEMBRANE PROTEIN (DUF616)"/>
    <property type="match status" value="1"/>
</dbReference>
<accession>A0A8T2Q8S2</accession>
<dbReference type="EMBL" id="CM035442">
    <property type="protein sequence ID" value="KAH7280056.1"/>
    <property type="molecule type" value="Genomic_DNA"/>
</dbReference>
<evidence type="ECO:0000256" key="1">
    <source>
        <dbReference type="SAM" id="MobiDB-lite"/>
    </source>
</evidence>
<protein>
    <recommendedName>
        <fullName evidence="3">TOD1/MUCI70 glycosyltransferase-like domain-containing protein</fullName>
    </recommendedName>
</protein>
<feature type="domain" description="TOD1/MUCI70 glycosyltransferase-like" evidence="3">
    <location>
        <begin position="468"/>
        <end position="786"/>
    </location>
</feature>
<dbReference type="InterPro" id="IPR048354">
    <property type="entry name" value="TOD1_MUCI70_glycTrfase_dom"/>
</dbReference>
<gene>
    <name evidence="4" type="ORF">KP509_37G050700</name>
</gene>
<keyword evidence="5" id="KW-1185">Reference proteome</keyword>
<dbReference type="Pfam" id="PF04765">
    <property type="entry name" value="TOD1_MUCI70"/>
    <property type="match status" value="1"/>
</dbReference>
<keyword evidence="2" id="KW-1133">Transmembrane helix</keyword>